<name>A0A8J3BCQ3_9BACI</name>
<keyword evidence="6" id="KW-0501">Molybdenum cofactor biosynthesis</keyword>
<comment type="subunit">
    <text evidence="8">Heterotetramer of 2 MoaD subunits and 2 MoaE subunits. Also stable as homodimer. The enzyme changes between these two forms during catalysis.</text>
</comment>
<evidence type="ECO:0000256" key="3">
    <source>
        <dbReference type="ARBA" id="ARBA00011950"/>
    </source>
</evidence>
<dbReference type="AlphaFoldDB" id="A0A8J3BCQ3"/>
<evidence type="ECO:0000256" key="1">
    <source>
        <dbReference type="ARBA" id="ARBA00005046"/>
    </source>
</evidence>
<evidence type="ECO:0000313" key="16">
    <source>
        <dbReference type="Proteomes" id="UP000637720"/>
    </source>
</evidence>
<accession>A0A8J3BCQ3</accession>
<comment type="function">
    <text evidence="7">Converts molybdopterin precursor Z into molybdopterin. This requires the incorporation of two sulfur atoms into precursor Z to generate a dithiolene group. The sulfur is provided by MoaD.</text>
</comment>
<comment type="similarity">
    <text evidence="2">Belongs to the MoaE family.</text>
</comment>
<evidence type="ECO:0000256" key="4">
    <source>
        <dbReference type="ARBA" id="ARBA00013858"/>
    </source>
</evidence>
<evidence type="ECO:0000256" key="5">
    <source>
        <dbReference type="ARBA" id="ARBA00022679"/>
    </source>
</evidence>
<reference evidence="15" key="2">
    <citation type="submission" date="2020-09" db="EMBL/GenBank/DDBJ databases">
        <authorList>
            <person name="Sun Q."/>
            <person name="Ohkuma M."/>
        </authorList>
    </citation>
    <scope>NUCLEOTIDE SEQUENCE</scope>
    <source>
        <strain evidence="15">JCM 14719</strain>
    </source>
</reference>
<dbReference type="EMBL" id="BMOF01000025">
    <property type="protein sequence ID" value="GGK01042.1"/>
    <property type="molecule type" value="Genomic_DNA"/>
</dbReference>
<dbReference type="PANTHER" id="PTHR23404">
    <property type="entry name" value="MOLYBDOPTERIN SYNTHASE RELATED"/>
    <property type="match status" value="1"/>
</dbReference>
<dbReference type="GO" id="GO:0006777">
    <property type="term" value="P:Mo-molybdopterin cofactor biosynthetic process"/>
    <property type="evidence" value="ECO:0007669"/>
    <property type="project" value="UniProtKB-KW"/>
</dbReference>
<dbReference type="Gene3D" id="3.90.1170.40">
    <property type="entry name" value="Molybdopterin biosynthesis MoaE subunit"/>
    <property type="match status" value="1"/>
</dbReference>
<dbReference type="SUPFAM" id="SSF54690">
    <property type="entry name" value="Molybdopterin synthase subunit MoaE"/>
    <property type="match status" value="1"/>
</dbReference>
<keyword evidence="16" id="KW-1185">Reference proteome</keyword>
<dbReference type="Pfam" id="PF02391">
    <property type="entry name" value="MoaE"/>
    <property type="match status" value="1"/>
</dbReference>
<dbReference type="FunFam" id="3.90.1170.40:FF:000003">
    <property type="entry name" value="Molybdopterin converting factor subunit 2"/>
    <property type="match status" value="1"/>
</dbReference>
<sequence length="272" mass="29249">MRVTACLFGPLRHAEGTDTLTVDLGPDSRVLDLMLALMATRPALRDLLPRCAFARDGDYLSLDAHLAEGDALLILPPPDAPRDAGDLDALASPCGRFLLTHRPLDAAAVAAKVAHPQAGAILTFAGTVREWTRGRRTVALTYTAYEPMALRTMAQIGDEVAQRWPEARLAIAHRLGTLAVGELSIVIAASAPHRAQAYDASRYAIERFKQIVPIWKKEIGEDGMAWVGHQGDTWDPLKPLELSPETTAPPVPEAACCREGETKAARGGLGNP</sequence>
<evidence type="ECO:0000256" key="2">
    <source>
        <dbReference type="ARBA" id="ARBA00005426"/>
    </source>
</evidence>
<proteinExistence type="inferred from homology"/>
<evidence type="ECO:0000256" key="10">
    <source>
        <dbReference type="ARBA" id="ARBA00030407"/>
    </source>
</evidence>
<comment type="pathway">
    <text evidence="1">Cofactor biosynthesis; molybdopterin biosynthesis.</text>
</comment>
<evidence type="ECO:0000256" key="6">
    <source>
        <dbReference type="ARBA" id="ARBA00023150"/>
    </source>
</evidence>
<dbReference type="InterPro" id="IPR003448">
    <property type="entry name" value="Mopterin_biosynth_MoaE"/>
</dbReference>
<reference evidence="15" key="1">
    <citation type="journal article" date="2014" name="Int. J. Syst. Evol. Microbiol.">
        <title>Complete genome sequence of Corynebacterium casei LMG S-19264T (=DSM 44701T), isolated from a smear-ripened cheese.</title>
        <authorList>
            <consortium name="US DOE Joint Genome Institute (JGI-PGF)"/>
            <person name="Walter F."/>
            <person name="Albersmeier A."/>
            <person name="Kalinowski J."/>
            <person name="Ruckert C."/>
        </authorList>
    </citation>
    <scope>NUCLEOTIDE SEQUENCE</scope>
    <source>
        <strain evidence="15">JCM 14719</strain>
    </source>
</reference>
<evidence type="ECO:0000256" key="14">
    <source>
        <dbReference type="SAM" id="MobiDB-lite"/>
    </source>
</evidence>
<evidence type="ECO:0000313" key="15">
    <source>
        <dbReference type="EMBL" id="GGK01042.1"/>
    </source>
</evidence>
<dbReference type="EC" id="2.8.1.12" evidence="3"/>
<evidence type="ECO:0000256" key="12">
    <source>
        <dbReference type="ARBA" id="ARBA00032474"/>
    </source>
</evidence>
<dbReference type="Proteomes" id="UP000637720">
    <property type="component" value="Unassembled WGS sequence"/>
</dbReference>
<dbReference type="InterPro" id="IPR003749">
    <property type="entry name" value="ThiS/MoaD-like"/>
</dbReference>
<comment type="caution">
    <text evidence="15">The sequence shown here is derived from an EMBL/GenBank/DDBJ whole genome shotgun (WGS) entry which is preliminary data.</text>
</comment>
<organism evidence="15 16">
    <name type="scientific">Calditerricola satsumensis</name>
    <dbReference type="NCBI Taxonomy" id="373054"/>
    <lineage>
        <taxon>Bacteria</taxon>
        <taxon>Bacillati</taxon>
        <taxon>Bacillota</taxon>
        <taxon>Bacilli</taxon>
        <taxon>Bacillales</taxon>
        <taxon>Bacillaceae</taxon>
        <taxon>Calditerricola</taxon>
    </lineage>
</organism>
<gene>
    <name evidence="15" type="ORF">GCM10007043_13880</name>
</gene>
<dbReference type="InterPro" id="IPR012675">
    <property type="entry name" value="Beta-grasp_dom_sf"/>
</dbReference>
<keyword evidence="5" id="KW-0808">Transferase</keyword>
<dbReference type="GO" id="GO:0030366">
    <property type="term" value="F:molybdopterin synthase activity"/>
    <property type="evidence" value="ECO:0007669"/>
    <property type="project" value="UniProtKB-EC"/>
</dbReference>
<evidence type="ECO:0000256" key="8">
    <source>
        <dbReference type="ARBA" id="ARBA00026066"/>
    </source>
</evidence>
<dbReference type="Gene3D" id="3.10.20.30">
    <property type="match status" value="1"/>
</dbReference>
<dbReference type="SUPFAM" id="SSF54285">
    <property type="entry name" value="MoaD/ThiS"/>
    <property type="match status" value="1"/>
</dbReference>
<evidence type="ECO:0000256" key="9">
    <source>
        <dbReference type="ARBA" id="ARBA00029745"/>
    </source>
</evidence>
<evidence type="ECO:0000256" key="13">
    <source>
        <dbReference type="ARBA" id="ARBA00049878"/>
    </source>
</evidence>
<evidence type="ECO:0000256" key="11">
    <source>
        <dbReference type="ARBA" id="ARBA00030781"/>
    </source>
</evidence>
<dbReference type="CDD" id="cd00756">
    <property type="entry name" value="MoaE"/>
    <property type="match status" value="1"/>
</dbReference>
<comment type="catalytic activity">
    <reaction evidence="13">
        <text>2 [molybdopterin-synthase sulfur-carrier protein]-C-terminal-Gly-aminoethanethioate + cyclic pyranopterin phosphate + H2O = molybdopterin + 2 [molybdopterin-synthase sulfur-carrier protein]-C-terminal Gly-Gly + 2 H(+)</text>
        <dbReference type="Rhea" id="RHEA:26333"/>
        <dbReference type="Rhea" id="RHEA-COMP:12202"/>
        <dbReference type="Rhea" id="RHEA-COMP:19907"/>
        <dbReference type="ChEBI" id="CHEBI:15377"/>
        <dbReference type="ChEBI" id="CHEBI:15378"/>
        <dbReference type="ChEBI" id="CHEBI:58698"/>
        <dbReference type="ChEBI" id="CHEBI:59648"/>
        <dbReference type="ChEBI" id="CHEBI:90778"/>
        <dbReference type="ChEBI" id="CHEBI:232372"/>
        <dbReference type="EC" id="2.8.1.12"/>
    </reaction>
</comment>
<dbReference type="RefSeq" id="WP_308423723.1">
    <property type="nucleotide sequence ID" value="NZ_BMOF01000025.1"/>
</dbReference>
<feature type="region of interest" description="Disordered" evidence="14">
    <location>
        <begin position="239"/>
        <end position="272"/>
    </location>
</feature>
<dbReference type="Pfam" id="PF02597">
    <property type="entry name" value="ThiS"/>
    <property type="match status" value="1"/>
</dbReference>
<dbReference type="InterPro" id="IPR016155">
    <property type="entry name" value="Mopterin_synth/thiamin_S_b"/>
</dbReference>
<evidence type="ECO:0000256" key="7">
    <source>
        <dbReference type="ARBA" id="ARBA00025448"/>
    </source>
</evidence>
<protein>
    <recommendedName>
        <fullName evidence="4">Molybdopterin synthase catalytic subunit</fullName>
        <ecNumber evidence="3">2.8.1.12</ecNumber>
    </recommendedName>
    <alternativeName>
        <fullName evidence="11">MPT synthase subunit 2</fullName>
    </alternativeName>
    <alternativeName>
        <fullName evidence="9">Molybdenum cofactor biosynthesis protein E</fullName>
    </alternativeName>
    <alternativeName>
        <fullName evidence="10">Molybdopterin-converting factor large subunit</fullName>
    </alternativeName>
    <alternativeName>
        <fullName evidence="12">Molybdopterin-converting factor subunit 2</fullName>
    </alternativeName>
</protein>
<dbReference type="InterPro" id="IPR036563">
    <property type="entry name" value="MoaE_sf"/>
</dbReference>